<evidence type="ECO:0000313" key="2">
    <source>
        <dbReference type="Proteomes" id="UP000095563"/>
    </source>
</evidence>
<proteinExistence type="predicted"/>
<protein>
    <submittedName>
        <fullName evidence="1">Putative lipoprotein</fullName>
    </submittedName>
</protein>
<gene>
    <name evidence="1" type="ORF">ERS852568_02776</name>
</gene>
<dbReference type="AlphaFoldDB" id="A0A174VG14"/>
<organism evidence="1 2">
    <name type="scientific">Clostridium baratii</name>
    <dbReference type="NCBI Taxonomy" id="1561"/>
    <lineage>
        <taxon>Bacteria</taxon>
        <taxon>Bacillati</taxon>
        <taxon>Bacillota</taxon>
        <taxon>Clostridia</taxon>
        <taxon>Eubacteriales</taxon>
        <taxon>Clostridiaceae</taxon>
        <taxon>Clostridium</taxon>
    </lineage>
</organism>
<evidence type="ECO:0000313" key="1">
    <source>
        <dbReference type="EMBL" id="CUQ30930.1"/>
    </source>
</evidence>
<sequence>MRSKIMIFIFMIITLFSLTGCGGSDTNEIIEIKSPTNNHLAIEGKWEITDYKVLDKSIYPEKDLKNLKGKVIDIGEKNINIDGKVYNKVSYKLKVAKSDYYISYQSDFKIKDLNLDKDEVNVIVASDKDNAVLDFFNISDSKSYVYYQGVFLTIKKVGNVDENTFIQSKYIETKDKNAIKSEDKGVYIGLKQPRRLQEDGTYSDEKYRTLWISYKDNKYQDIESANGIIFPRMSGIWTLKKKVKTDKGKHQEYFVANTIDRKTKEETVNIKSDSNIYRNINFIGNNYIATEVYEGDKFKNNFPQYQVLPVDNLYVEKGLVIQDIYPKDVNSIYKSDYERVYSNFTNTQKQNHKRYIDYSNFTLKRETGKWILQGKISPLNKNNRSYDYTLSIKPNDNLVKYDALMIPWRTLRNEIPFIKDAYTSPDGKMLVVIVEDELLVYQINGTNISEKPMERIKLKDGEQVIMAEWCERDYVELWDVFFKEFQKEVN</sequence>
<dbReference type="PROSITE" id="PS51257">
    <property type="entry name" value="PROKAR_LIPOPROTEIN"/>
    <property type="match status" value="1"/>
</dbReference>
<dbReference type="Proteomes" id="UP000095563">
    <property type="component" value="Unassembled WGS sequence"/>
</dbReference>
<name>A0A174VG14_9CLOT</name>
<dbReference type="EMBL" id="CZBO01000009">
    <property type="protein sequence ID" value="CUQ30930.1"/>
    <property type="molecule type" value="Genomic_DNA"/>
</dbReference>
<reference evidence="1 2" key="1">
    <citation type="submission" date="2015-09" db="EMBL/GenBank/DDBJ databases">
        <authorList>
            <consortium name="Pathogen Informatics"/>
        </authorList>
    </citation>
    <scope>NUCLEOTIDE SEQUENCE [LARGE SCALE GENOMIC DNA]</scope>
    <source>
        <strain evidence="1 2">2789STDY5834956</strain>
    </source>
</reference>
<keyword evidence="1" id="KW-0449">Lipoprotein</keyword>
<accession>A0A174VG14</accession>
<dbReference type="RefSeq" id="WP_055208815.1">
    <property type="nucleotide sequence ID" value="NZ_CZBO01000009.1"/>
</dbReference>